<feature type="region of interest" description="Disordered" evidence="1">
    <location>
        <begin position="1"/>
        <end position="69"/>
    </location>
</feature>
<reference evidence="2 3" key="1">
    <citation type="submission" date="2014-04" db="EMBL/GenBank/DDBJ databases">
        <title>Evolutionary Origins and Diversification of the Mycorrhizal Mutualists.</title>
        <authorList>
            <consortium name="DOE Joint Genome Institute"/>
            <consortium name="Mycorrhizal Genomics Consortium"/>
            <person name="Kohler A."/>
            <person name="Kuo A."/>
            <person name="Nagy L.G."/>
            <person name="Floudas D."/>
            <person name="Copeland A."/>
            <person name="Barry K.W."/>
            <person name="Cichocki N."/>
            <person name="Veneault-Fourrey C."/>
            <person name="LaButti K."/>
            <person name="Lindquist E.A."/>
            <person name="Lipzen A."/>
            <person name="Lundell T."/>
            <person name="Morin E."/>
            <person name="Murat C."/>
            <person name="Riley R."/>
            <person name="Ohm R."/>
            <person name="Sun H."/>
            <person name="Tunlid A."/>
            <person name="Henrissat B."/>
            <person name="Grigoriev I.V."/>
            <person name="Hibbett D.S."/>
            <person name="Martin F."/>
        </authorList>
    </citation>
    <scope>NUCLEOTIDE SEQUENCE [LARGE SCALE GENOMIC DNA]</scope>
    <source>
        <strain evidence="2 3">MD-312</strain>
    </source>
</reference>
<dbReference type="HOGENOM" id="CLU_2386452_0_0_1"/>
<dbReference type="EMBL" id="KN839860">
    <property type="protein sequence ID" value="KIJ61792.1"/>
    <property type="molecule type" value="Genomic_DNA"/>
</dbReference>
<feature type="compositionally biased region" description="Basic and acidic residues" evidence="1">
    <location>
        <begin position="52"/>
        <end position="64"/>
    </location>
</feature>
<feature type="compositionally biased region" description="Basic residues" evidence="1">
    <location>
        <begin position="1"/>
        <end position="12"/>
    </location>
</feature>
<feature type="compositionally biased region" description="Polar residues" evidence="1">
    <location>
        <begin position="13"/>
        <end position="30"/>
    </location>
</feature>
<proteinExistence type="predicted"/>
<name>A0A0C9WCP4_9AGAM</name>
<evidence type="ECO:0000313" key="3">
    <source>
        <dbReference type="Proteomes" id="UP000053820"/>
    </source>
</evidence>
<dbReference type="AlphaFoldDB" id="A0A0C9WCP4"/>
<keyword evidence="3" id="KW-1185">Reference proteome</keyword>
<evidence type="ECO:0000256" key="1">
    <source>
        <dbReference type="SAM" id="MobiDB-lite"/>
    </source>
</evidence>
<accession>A0A0C9WCP4</accession>
<evidence type="ECO:0000313" key="2">
    <source>
        <dbReference type="EMBL" id="KIJ61792.1"/>
    </source>
</evidence>
<protein>
    <submittedName>
        <fullName evidence="2">Uncharacterized protein</fullName>
    </submittedName>
</protein>
<sequence>MNLHHHNAHRRTTPSTKRNPPSLRSETVDSGQGKWARSPPSTRAARGGSIHDNSDKRMNSEKSVFHTSSSKWVISTVLSPCKTRVKVQTTQTAR</sequence>
<organism evidence="2 3">
    <name type="scientific">Hydnomerulius pinastri MD-312</name>
    <dbReference type="NCBI Taxonomy" id="994086"/>
    <lineage>
        <taxon>Eukaryota</taxon>
        <taxon>Fungi</taxon>
        <taxon>Dikarya</taxon>
        <taxon>Basidiomycota</taxon>
        <taxon>Agaricomycotina</taxon>
        <taxon>Agaricomycetes</taxon>
        <taxon>Agaricomycetidae</taxon>
        <taxon>Boletales</taxon>
        <taxon>Boletales incertae sedis</taxon>
        <taxon>Leucogyrophana</taxon>
    </lineage>
</organism>
<gene>
    <name evidence="2" type="ORF">HYDPIDRAFT_115641</name>
</gene>
<dbReference type="Proteomes" id="UP000053820">
    <property type="component" value="Unassembled WGS sequence"/>
</dbReference>